<keyword evidence="7 14" id="KW-0479">Metal-binding</keyword>
<accession>L1J1X8</accession>
<evidence type="ECO:0000256" key="2">
    <source>
        <dbReference type="ARBA" id="ARBA00006488"/>
    </source>
</evidence>
<dbReference type="SUPFAM" id="SSF81496">
    <property type="entry name" value="Cytochrome c1 subunit of cytochrome bc1 complex (Ubiquinol-cytochrome c reductase), transmembrane anchor"/>
    <property type="match status" value="1"/>
</dbReference>
<evidence type="ECO:0000256" key="8">
    <source>
        <dbReference type="ARBA" id="ARBA00022792"/>
    </source>
</evidence>
<evidence type="ECO:0000256" key="9">
    <source>
        <dbReference type="ARBA" id="ARBA00022982"/>
    </source>
</evidence>
<dbReference type="InterPro" id="IPR036909">
    <property type="entry name" value="Cyt_c-like_dom_sf"/>
</dbReference>
<dbReference type="GO" id="GO:0020037">
    <property type="term" value="F:heme binding"/>
    <property type="evidence" value="ECO:0007669"/>
    <property type="project" value="InterPro"/>
</dbReference>
<dbReference type="GeneID" id="17298893"/>
<dbReference type="KEGG" id="gtt:GUITHDRAFT_164178"/>
<evidence type="ECO:0000256" key="10">
    <source>
        <dbReference type="ARBA" id="ARBA00022989"/>
    </source>
</evidence>
<dbReference type="GO" id="GO:0006122">
    <property type="term" value="P:mitochondrial electron transport, ubiquinol to cytochrome c"/>
    <property type="evidence" value="ECO:0007669"/>
    <property type="project" value="TreeGrafter"/>
</dbReference>
<dbReference type="PRINTS" id="PR00603">
    <property type="entry name" value="CYTOCHROMEC1"/>
</dbReference>
<evidence type="ECO:0000313" key="18">
    <source>
        <dbReference type="Proteomes" id="UP000011087"/>
    </source>
</evidence>
<dbReference type="Gene3D" id="1.20.5.100">
    <property type="entry name" value="Cytochrome c1, transmembrane anchor, C-terminal"/>
    <property type="match status" value="1"/>
</dbReference>
<keyword evidence="5" id="KW-0679">Respiratory chain</keyword>
<dbReference type="InterPro" id="IPR002326">
    <property type="entry name" value="Cyt_c1"/>
</dbReference>
<proteinExistence type="inferred from homology"/>
<evidence type="ECO:0000256" key="3">
    <source>
        <dbReference type="ARBA" id="ARBA00022448"/>
    </source>
</evidence>
<keyword evidence="13" id="KW-0472">Membrane</keyword>
<reference evidence="18" key="2">
    <citation type="submission" date="2012-11" db="EMBL/GenBank/DDBJ databases">
        <authorList>
            <person name="Kuo A."/>
            <person name="Curtis B.A."/>
            <person name="Tanifuji G."/>
            <person name="Burki F."/>
            <person name="Gruber A."/>
            <person name="Irimia M."/>
            <person name="Maruyama S."/>
            <person name="Arias M.C."/>
            <person name="Ball S.G."/>
            <person name="Gile G.H."/>
            <person name="Hirakawa Y."/>
            <person name="Hopkins J.F."/>
            <person name="Rensing S.A."/>
            <person name="Schmutz J."/>
            <person name="Symeonidi A."/>
            <person name="Elias M."/>
            <person name="Eveleigh R.J."/>
            <person name="Herman E.K."/>
            <person name="Klute M.J."/>
            <person name="Nakayama T."/>
            <person name="Obornik M."/>
            <person name="Reyes-Prieto A."/>
            <person name="Armbrust E.V."/>
            <person name="Aves S.J."/>
            <person name="Beiko R.G."/>
            <person name="Coutinho P."/>
            <person name="Dacks J.B."/>
            <person name="Durnford D.G."/>
            <person name="Fast N.M."/>
            <person name="Green B.R."/>
            <person name="Grisdale C."/>
            <person name="Hempe F."/>
            <person name="Henrissat B."/>
            <person name="Hoppner M.P."/>
            <person name="Ishida K.-I."/>
            <person name="Kim E."/>
            <person name="Koreny L."/>
            <person name="Kroth P.G."/>
            <person name="Liu Y."/>
            <person name="Malik S.-B."/>
            <person name="Maier U.G."/>
            <person name="McRose D."/>
            <person name="Mock T."/>
            <person name="Neilson J.A."/>
            <person name="Onodera N.T."/>
            <person name="Poole A.M."/>
            <person name="Pritham E.J."/>
            <person name="Richards T.A."/>
            <person name="Rocap G."/>
            <person name="Roy S.W."/>
            <person name="Sarai C."/>
            <person name="Schaack S."/>
            <person name="Shirato S."/>
            <person name="Slamovits C.H."/>
            <person name="Spencer D.F."/>
            <person name="Suzuki S."/>
            <person name="Worden A.Z."/>
            <person name="Zauner S."/>
            <person name="Barry K."/>
            <person name="Bell C."/>
            <person name="Bharti A.K."/>
            <person name="Crow J.A."/>
            <person name="Grimwood J."/>
            <person name="Kramer R."/>
            <person name="Lindquist E."/>
            <person name="Lucas S."/>
            <person name="Salamov A."/>
            <person name="McFadden G.I."/>
            <person name="Lane C.E."/>
            <person name="Keeling P.J."/>
            <person name="Gray M.W."/>
            <person name="Grigoriev I.V."/>
            <person name="Archibald J.M."/>
        </authorList>
    </citation>
    <scope>NUCLEOTIDE SEQUENCE</scope>
    <source>
        <strain evidence="18">CCMP2712</strain>
    </source>
</reference>
<dbReference type="Gene3D" id="1.10.760.10">
    <property type="entry name" value="Cytochrome c-like domain"/>
    <property type="match status" value="1"/>
</dbReference>
<evidence type="ECO:0000256" key="6">
    <source>
        <dbReference type="ARBA" id="ARBA00022692"/>
    </source>
</evidence>
<evidence type="ECO:0000313" key="17">
    <source>
        <dbReference type="EnsemblProtists" id="EKX42144"/>
    </source>
</evidence>
<dbReference type="FunFam" id="1.10.760.10:FF:000002">
    <property type="entry name" value="Cytochrome c1, heme protein"/>
    <property type="match status" value="1"/>
</dbReference>
<evidence type="ECO:0000256" key="14">
    <source>
        <dbReference type="PIRSR" id="PIRSR602326-1"/>
    </source>
</evidence>
<evidence type="ECO:0000313" key="16">
    <source>
        <dbReference type="EMBL" id="EKX42144.1"/>
    </source>
</evidence>
<evidence type="ECO:0000256" key="4">
    <source>
        <dbReference type="ARBA" id="ARBA00022617"/>
    </source>
</evidence>
<feature type="binding site" description="covalent" evidence="14">
    <location>
        <position position="71"/>
    </location>
    <ligand>
        <name>heme c</name>
        <dbReference type="ChEBI" id="CHEBI:61717"/>
    </ligand>
</feature>
<reference evidence="17" key="3">
    <citation type="submission" date="2015-06" db="UniProtKB">
        <authorList>
            <consortium name="EnsemblProtists"/>
        </authorList>
    </citation>
    <scope>IDENTIFICATION</scope>
</reference>
<feature type="domain" description="Cytochrome c" evidence="15">
    <location>
        <begin position="54"/>
        <end position="161"/>
    </location>
</feature>
<dbReference type="EMBL" id="JH993018">
    <property type="protein sequence ID" value="EKX42144.1"/>
    <property type="molecule type" value="Genomic_DNA"/>
</dbReference>
<keyword evidence="3" id="KW-0813">Transport</keyword>
<feature type="binding site" description="covalent" evidence="14">
    <location>
        <position position="70"/>
    </location>
    <ligand>
        <name>heme c</name>
        <dbReference type="ChEBI" id="CHEBI:61717"/>
    </ligand>
</feature>
<dbReference type="HOGENOM" id="CLU_040334_1_0_1"/>
<dbReference type="OrthoDB" id="5925at2759"/>
<dbReference type="PANTHER" id="PTHR10266">
    <property type="entry name" value="CYTOCHROME C1"/>
    <property type="match status" value="1"/>
</dbReference>
<dbReference type="Proteomes" id="UP000011087">
    <property type="component" value="Unassembled WGS sequence"/>
</dbReference>
<gene>
    <name evidence="16" type="ORF">GUITHDRAFT_164178</name>
</gene>
<dbReference type="PaxDb" id="55529-EKX42144"/>
<organism evidence="16">
    <name type="scientific">Guillardia theta (strain CCMP2712)</name>
    <name type="common">Cryptophyte</name>
    <dbReference type="NCBI Taxonomy" id="905079"/>
    <lineage>
        <taxon>Eukaryota</taxon>
        <taxon>Cryptophyceae</taxon>
        <taxon>Pyrenomonadales</taxon>
        <taxon>Geminigeraceae</taxon>
        <taxon>Guillardia</taxon>
    </lineage>
</organism>
<dbReference type="eggNOG" id="KOG3052">
    <property type="taxonomic scope" value="Eukaryota"/>
</dbReference>
<dbReference type="PROSITE" id="PS51007">
    <property type="entry name" value="CYTC"/>
    <property type="match status" value="1"/>
</dbReference>
<dbReference type="Pfam" id="PF02167">
    <property type="entry name" value="Cytochrom_C1"/>
    <property type="match status" value="1"/>
</dbReference>
<evidence type="ECO:0000256" key="12">
    <source>
        <dbReference type="ARBA" id="ARBA00023128"/>
    </source>
</evidence>
<evidence type="ECO:0000256" key="13">
    <source>
        <dbReference type="ARBA" id="ARBA00023136"/>
    </source>
</evidence>
<evidence type="ECO:0000256" key="11">
    <source>
        <dbReference type="ARBA" id="ARBA00023004"/>
    </source>
</evidence>
<keyword evidence="12" id="KW-0496">Mitochondrion</keyword>
<dbReference type="InterPro" id="IPR021157">
    <property type="entry name" value="Cyt_c1_TM_anchor_C"/>
</dbReference>
<dbReference type="SUPFAM" id="SSF46626">
    <property type="entry name" value="Cytochrome c"/>
    <property type="match status" value="1"/>
</dbReference>
<keyword evidence="18" id="KW-1185">Reference proteome</keyword>
<keyword evidence="11 14" id="KW-0408">Iron</keyword>
<keyword evidence="9" id="KW-0249">Electron transport</keyword>
<dbReference type="OMA" id="WVKKFKW"/>
<evidence type="ECO:0000256" key="1">
    <source>
        <dbReference type="ARBA" id="ARBA00004273"/>
    </source>
</evidence>
<keyword evidence="4 14" id="KW-0349">Heme</keyword>
<dbReference type="PANTHER" id="PTHR10266:SF3">
    <property type="entry name" value="CYTOCHROME C1, HEME PROTEIN, MITOCHONDRIAL"/>
    <property type="match status" value="1"/>
</dbReference>
<dbReference type="EnsemblProtists" id="EKX42144">
    <property type="protein sequence ID" value="EKX42144"/>
    <property type="gene ID" value="GUITHDRAFT_164178"/>
</dbReference>
<keyword evidence="6" id="KW-0812">Transmembrane</keyword>
<evidence type="ECO:0000256" key="7">
    <source>
        <dbReference type="ARBA" id="ARBA00022723"/>
    </source>
</evidence>
<keyword evidence="8" id="KW-0999">Mitochondrion inner membrane</keyword>
<comment type="cofactor">
    <cofactor evidence="14">
        <name>heme c</name>
        <dbReference type="ChEBI" id="CHEBI:61717"/>
    </cofactor>
    <text evidence="14">Binds 1 heme c group covalently per subunit.</text>
</comment>
<sequence length="268" mass="29436">MLRVPRIFGKVAVGATVGGAAYIFTSSTAYASDQLHSAAYPWSHSGFMAAYDAASIRRGHQVYQQVCAACHGLKRIAYRNLVGVCYTEDEAKEMAAEKEYTDGPDDTGAYFERPGKLSDYIQSPYKNENEARYANNGGLPPDLSLITKARHGGADYIFALLTGYRDPPAGVVIAEGQHWNPYFPGGRIQMPPPIYDGGVEYEDGTEATASQMAKDVTTFLAWAAEPEADERKKMGLKFIAGLALCGAAAGWYKRFLWSIYKSRRISFH</sequence>
<feature type="binding site" description="covalent" evidence="14">
    <location>
        <position position="190"/>
    </location>
    <ligand>
        <name>heme c</name>
        <dbReference type="ChEBI" id="CHEBI:61717"/>
    </ligand>
</feature>
<comment type="similarity">
    <text evidence="2">Belongs to the cytochrome c family.</text>
</comment>
<keyword evidence="10" id="KW-1133">Transmembrane helix</keyword>
<evidence type="ECO:0000259" key="15">
    <source>
        <dbReference type="PROSITE" id="PS51007"/>
    </source>
</evidence>
<comment type="subcellular location">
    <subcellularLocation>
        <location evidence="1">Mitochondrion inner membrane</location>
    </subcellularLocation>
</comment>
<dbReference type="RefSeq" id="XP_005829124.1">
    <property type="nucleotide sequence ID" value="XM_005829067.1"/>
</dbReference>
<dbReference type="InterPro" id="IPR009056">
    <property type="entry name" value="Cyt_c-like_dom"/>
</dbReference>
<name>L1J1X8_GUITC</name>
<protein>
    <recommendedName>
        <fullName evidence="15">Cytochrome c domain-containing protein</fullName>
    </recommendedName>
</protein>
<dbReference type="GO" id="GO:0046872">
    <property type="term" value="F:metal ion binding"/>
    <property type="evidence" value="ECO:0007669"/>
    <property type="project" value="UniProtKB-KW"/>
</dbReference>
<dbReference type="GO" id="GO:0009055">
    <property type="term" value="F:electron transfer activity"/>
    <property type="evidence" value="ECO:0007669"/>
    <property type="project" value="InterPro"/>
</dbReference>
<feature type="binding site" description="covalent" evidence="14">
    <location>
        <position position="67"/>
    </location>
    <ligand>
        <name>heme c</name>
        <dbReference type="ChEBI" id="CHEBI:61717"/>
    </ligand>
</feature>
<dbReference type="AlphaFoldDB" id="L1J1X8"/>
<reference evidence="16 18" key="1">
    <citation type="journal article" date="2012" name="Nature">
        <title>Algal genomes reveal evolutionary mosaicism and the fate of nucleomorphs.</title>
        <authorList>
            <consortium name="DOE Joint Genome Institute"/>
            <person name="Curtis B.A."/>
            <person name="Tanifuji G."/>
            <person name="Burki F."/>
            <person name="Gruber A."/>
            <person name="Irimia M."/>
            <person name="Maruyama S."/>
            <person name="Arias M.C."/>
            <person name="Ball S.G."/>
            <person name="Gile G.H."/>
            <person name="Hirakawa Y."/>
            <person name="Hopkins J.F."/>
            <person name="Kuo A."/>
            <person name="Rensing S.A."/>
            <person name="Schmutz J."/>
            <person name="Symeonidi A."/>
            <person name="Elias M."/>
            <person name="Eveleigh R.J."/>
            <person name="Herman E.K."/>
            <person name="Klute M.J."/>
            <person name="Nakayama T."/>
            <person name="Obornik M."/>
            <person name="Reyes-Prieto A."/>
            <person name="Armbrust E.V."/>
            <person name="Aves S.J."/>
            <person name="Beiko R.G."/>
            <person name="Coutinho P."/>
            <person name="Dacks J.B."/>
            <person name="Durnford D.G."/>
            <person name="Fast N.M."/>
            <person name="Green B.R."/>
            <person name="Grisdale C.J."/>
            <person name="Hempel F."/>
            <person name="Henrissat B."/>
            <person name="Hoppner M.P."/>
            <person name="Ishida K."/>
            <person name="Kim E."/>
            <person name="Koreny L."/>
            <person name="Kroth P.G."/>
            <person name="Liu Y."/>
            <person name="Malik S.B."/>
            <person name="Maier U.G."/>
            <person name="McRose D."/>
            <person name="Mock T."/>
            <person name="Neilson J.A."/>
            <person name="Onodera N.T."/>
            <person name="Poole A.M."/>
            <person name="Pritham E.J."/>
            <person name="Richards T.A."/>
            <person name="Rocap G."/>
            <person name="Roy S.W."/>
            <person name="Sarai C."/>
            <person name="Schaack S."/>
            <person name="Shirato S."/>
            <person name="Slamovits C.H."/>
            <person name="Spencer D.F."/>
            <person name="Suzuki S."/>
            <person name="Worden A.Z."/>
            <person name="Zauner S."/>
            <person name="Barry K."/>
            <person name="Bell C."/>
            <person name="Bharti A.K."/>
            <person name="Crow J.A."/>
            <person name="Grimwood J."/>
            <person name="Kramer R."/>
            <person name="Lindquist E."/>
            <person name="Lucas S."/>
            <person name="Salamov A."/>
            <person name="McFadden G.I."/>
            <person name="Lane C.E."/>
            <person name="Keeling P.J."/>
            <person name="Gray M.W."/>
            <person name="Grigoriev I.V."/>
            <person name="Archibald J.M."/>
        </authorList>
    </citation>
    <scope>NUCLEOTIDE SEQUENCE</scope>
    <source>
        <strain evidence="16 18">CCMP2712</strain>
    </source>
</reference>
<evidence type="ECO:0000256" key="5">
    <source>
        <dbReference type="ARBA" id="ARBA00022660"/>
    </source>
</evidence>
<dbReference type="GO" id="GO:0005743">
    <property type="term" value="C:mitochondrial inner membrane"/>
    <property type="evidence" value="ECO:0007669"/>
    <property type="project" value="UniProtKB-SubCell"/>
</dbReference>
<dbReference type="STRING" id="905079.L1J1X8"/>